<feature type="compositionally biased region" description="Basic and acidic residues" evidence="2">
    <location>
        <begin position="233"/>
        <end position="242"/>
    </location>
</feature>
<organism evidence="3 4">
    <name type="scientific">Drosophila madeirensis</name>
    <name type="common">Fruit fly</name>
    <dbReference type="NCBI Taxonomy" id="30013"/>
    <lineage>
        <taxon>Eukaryota</taxon>
        <taxon>Metazoa</taxon>
        <taxon>Ecdysozoa</taxon>
        <taxon>Arthropoda</taxon>
        <taxon>Hexapoda</taxon>
        <taxon>Insecta</taxon>
        <taxon>Pterygota</taxon>
        <taxon>Neoptera</taxon>
        <taxon>Endopterygota</taxon>
        <taxon>Diptera</taxon>
        <taxon>Brachycera</taxon>
        <taxon>Muscomorpha</taxon>
        <taxon>Ephydroidea</taxon>
        <taxon>Drosophilidae</taxon>
        <taxon>Drosophila</taxon>
        <taxon>Sophophora</taxon>
    </lineage>
</organism>
<feature type="compositionally biased region" description="Basic and acidic residues" evidence="2">
    <location>
        <begin position="158"/>
        <end position="171"/>
    </location>
</feature>
<feature type="compositionally biased region" description="Acidic residues" evidence="2">
    <location>
        <begin position="58"/>
        <end position="88"/>
    </location>
</feature>
<feature type="compositionally biased region" description="Acidic residues" evidence="2">
    <location>
        <begin position="1"/>
        <end position="48"/>
    </location>
</feature>
<evidence type="ECO:0000313" key="3">
    <source>
        <dbReference type="EMBL" id="BFF90619.1"/>
    </source>
</evidence>
<comment type="similarity">
    <text evidence="1">Belongs to the CFAP97 family.</text>
</comment>
<feature type="compositionally biased region" description="Acidic residues" evidence="2">
    <location>
        <begin position="199"/>
        <end position="232"/>
    </location>
</feature>
<protein>
    <submittedName>
        <fullName evidence="3">Protein hemingway</fullName>
    </submittedName>
</protein>
<dbReference type="EMBL" id="AP029263">
    <property type="protein sequence ID" value="BFF90619.1"/>
    <property type="molecule type" value="Genomic_DNA"/>
</dbReference>
<reference evidence="3 4" key="1">
    <citation type="submission" date="2024-02" db="EMBL/GenBank/DDBJ databases">
        <title>A chromosome-level genome assembly of Drosophila madeirensis, a fruit fly species endemic to Madeira island.</title>
        <authorList>
            <person name="Tomihara K."/>
            <person name="Llopart A."/>
            <person name="Yamamoto D."/>
        </authorList>
    </citation>
    <scope>NUCLEOTIDE SEQUENCE [LARGE SCALE GENOMIC DNA]</scope>
    <source>
        <strain evidence="3 4">RF1</strain>
    </source>
</reference>
<gene>
    <name evidence="3" type="ORF">DMAD_09112</name>
</gene>
<feature type="region of interest" description="Disordered" evidence="2">
    <location>
        <begin position="1"/>
        <end position="129"/>
    </location>
</feature>
<dbReference type="Pfam" id="PF13879">
    <property type="entry name" value="Hmw_CFAP97"/>
    <property type="match status" value="1"/>
</dbReference>
<evidence type="ECO:0000256" key="1">
    <source>
        <dbReference type="ARBA" id="ARBA00008315"/>
    </source>
</evidence>
<feature type="compositionally biased region" description="Acidic residues" evidence="2">
    <location>
        <begin position="178"/>
        <end position="189"/>
    </location>
</feature>
<evidence type="ECO:0000256" key="2">
    <source>
        <dbReference type="SAM" id="MobiDB-lite"/>
    </source>
</evidence>
<evidence type="ECO:0000313" key="4">
    <source>
        <dbReference type="Proteomes" id="UP001500889"/>
    </source>
</evidence>
<feature type="compositionally biased region" description="Acidic residues" evidence="2">
    <location>
        <begin position="243"/>
        <end position="254"/>
    </location>
</feature>
<keyword evidence="4" id="KW-1185">Reference proteome</keyword>
<feature type="compositionally biased region" description="Basic residues" evidence="2">
    <location>
        <begin position="101"/>
        <end position="113"/>
    </location>
</feature>
<feature type="region of interest" description="Disordered" evidence="2">
    <location>
        <begin position="141"/>
        <end position="298"/>
    </location>
</feature>
<name>A0AAU9F354_DROMD</name>
<feature type="region of interest" description="Disordered" evidence="2">
    <location>
        <begin position="401"/>
        <end position="432"/>
    </location>
</feature>
<dbReference type="Proteomes" id="UP001500889">
    <property type="component" value="Chromosome O"/>
</dbReference>
<feature type="compositionally biased region" description="Low complexity" evidence="2">
    <location>
        <begin position="415"/>
        <end position="426"/>
    </location>
</feature>
<dbReference type="InterPro" id="IPR029488">
    <property type="entry name" value="Hmw/CFAP97"/>
</dbReference>
<accession>A0AAU9F354</accession>
<sequence length="609" mass="68700">MADLDEDYYVDESFEADSDAEELEQEEEKQEEEELEEEQEEEQEEQEEEKDKNNKEEASDDDDDDDDVYDDIPEYSDDTDGTEDTEPEIDPKVEFLLGNPHARRQMLRARARQKMPTYPSSSSDEESQVVITKTVAEVNPLALRMDTSAELEEDEDPDSGRTLKPGSDRYRKSVASSDSDEEVDDEEAVDNMKYGDVLEILEEDGEEEQEEQEEEEEVEEQESEGAFESEEEANGHSDKEGDSDVELDQPEEHEEEHAPSAAVPHDVYTLADDSDNSSERSLPSDRTLINGKQPTQQHLKTRLEAIHETETDAKTAPKLEPQNFMLTAEQLAAAMPPMAQLEQFLNEMSIADSKLMGPANKSTPIKLLEHQMSQMSAMIMKTIRTRAMEGLGMETDRLRAGSARVEDAQSTTAESSLASARSCDSSGTKGMTPQAYGHCRCPSTTDYMETDQQLETVLEGGFYVDECGQGDGLMSHPHQRRPPEYQRTICSATPSSYTSNVTRSRSSTDKMNYKNLGRKNFSFTNEQMRTIERQNHILLQKMMAVKPTVHIKASTSATKCNGKASSTQQATQLTSAAVNRKKYQRQINLENNLIKRKLDAIHARRPEFK</sequence>
<dbReference type="AlphaFoldDB" id="A0AAU9F354"/>
<proteinExistence type="inferred from homology"/>